<dbReference type="EMBL" id="JAVDTH010000020">
    <property type="protein sequence ID" value="MDR6713769.1"/>
    <property type="molecule type" value="Genomic_DNA"/>
</dbReference>
<evidence type="ECO:0000313" key="2">
    <source>
        <dbReference type="Proteomes" id="UP001259587"/>
    </source>
</evidence>
<gene>
    <name evidence="1" type="ORF">J2W83_003384</name>
</gene>
<dbReference type="Proteomes" id="UP001259587">
    <property type="component" value="Unassembled WGS sequence"/>
</dbReference>
<comment type="caution">
    <text evidence="1">The sequence shown here is derived from an EMBL/GenBank/DDBJ whole genome shotgun (WGS) entry which is preliminary data.</text>
</comment>
<proteinExistence type="predicted"/>
<protein>
    <submittedName>
        <fullName evidence="1">Zinc-binding alcohol dehydrogenase family protein</fullName>
    </submittedName>
</protein>
<name>A0ACC6K5N1_9PSED</name>
<reference evidence="1" key="1">
    <citation type="submission" date="2023-07" db="EMBL/GenBank/DDBJ databases">
        <title>Sorghum-associated microbial communities from plants grown in Nebraska, USA.</title>
        <authorList>
            <person name="Schachtman D."/>
        </authorList>
    </citation>
    <scope>NUCLEOTIDE SEQUENCE</scope>
    <source>
        <strain evidence="1">BE56</strain>
    </source>
</reference>
<accession>A0ACC6K5N1</accession>
<sequence length="336" mass="36054">MKAIVFTQHGLPINDPAALFDSELPRPVPGVRDLLVEVQAISVNPVDTKIRAGSGSAAQPRVLGWDAVGVVREVGSEVSLFQPGDEVYYAGAIDRPGSYSQLHLVDERIVGHKPRSLDAASAAALPLTSITAWELLFDRLGVAEGGGEGQSLLIIGAGGGVGSILTQLARKLTRLTVIGSASRPETQQWVGELGAHHVIDHSQPLAAQLQGIGDGQVDLVISLTHTDQHFLQLVEVLRPQGRLALIDDPASLDALPLKRKSLSLHWELMFTRSLYQTADMIKQHELLERVAALIDEGVLRTTLGEHFGAINAQNLRRAHALIESGKAKGKIVLEGF</sequence>
<keyword evidence="2" id="KW-1185">Reference proteome</keyword>
<evidence type="ECO:0000313" key="1">
    <source>
        <dbReference type="EMBL" id="MDR6713769.1"/>
    </source>
</evidence>
<organism evidence="1 2">
    <name type="scientific">Pseudomonas hunanensis</name>
    <dbReference type="NCBI Taxonomy" id="1247546"/>
    <lineage>
        <taxon>Bacteria</taxon>
        <taxon>Pseudomonadati</taxon>
        <taxon>Pseudomonadota</taxon>
        <taxon>Gammaproteobacteria</taxon>
        <taxon>Pseudomonadales</taxon>
        <taxon>Pseudomonadaceae</taxon>
        <taxon>Pseudomonas</taxon>
    </lineage>
</organism>